<dbReference type="NCBIfam" id="TIGR00027">
    <property type="entry name" value="mthyl_TIGR00027"/>
    <property type="match status" value="1"/>
</dbReference>
<evidence type="ECO:0000256" key="6">
    <source>
        <dbReference type="RuleBase" id="RU362030"/>
    </source>
</evidence>
<dbReference type="Gene3D" id="3.40.50.150">
    <property type="entry name" value="Vaccinia Virus protein VP39"/>
    <property type="match status" value="1"/>
</dbReference>
<dbReference type="Proteomes" id="UP001597478">
    <property type="component" value="Unassembled WGS sequence"/>
</dbReference>
<protein>
    <recommendedName>
        <fullName evidence="6">S-adenosyl-L-methionine-dependent methyltransferase</fullName>
        <ecNumber evidence="6">2.1.1.-</ecNumber>
    </recommendedName>
</protein>
<dbReference type="InterPro" id="IPR029063">
    <property type="entry name" value="SAM-dependent_MTases_sf"/>
</dbReference>
<comment type="similarity">
    <text evidence="2 6">Belongs to the UPF0677 family.</text>
</comment>
<dbReference type="Pfam" id="PF04072">
    <property type="entry name" value="LCM"/>
    <property type="match status" value="1"/>
</dbReference>
<keyword evidence="8" id="KW-1185">Reference proteome</keyword>
<evidence type="ECO:0000313" key="7">
    <source>
        <dbReference type="EMBL" id="MFD2798577.1"/>
    </source>
</evidence>
<dbReference type="SUPFAM" id="SSF53335">
    <property type="entry name" value="S-adenosyl-L-methionine-dependent methyltransferases"/>
    <property type="match status" value="1"/>
</dbReference>
<dbReference type="PANTHER" id="PTHR43619">
    <property type="entry name" value="S-ADENOSYL-L-METHIONINE-DEPENDENT METHYLTRANSFERASE YKTD-RELATED"/>
    <property type="match status" value="1"/>
</dbReference>
<dbReference type="EC" id="2.1.1.-" evidence="6"/>
<comment type="caution">
    <text evidence="7">The sequence shown here is derived from an EMBL/GenBank/DDBJ whole genome shotgun (WGS) entry which is preliminary data.</text>
</comment>
<organism evidence="7 8">
    <name type="scientific">Prauserella oleivorans</name>
    <dbReference type="NCBI Taxonomy" id="1478153"/>
    <lineage>
        <taxon>Bacteria</taxon>
        <taxon>Bacillati</taxon>
        <taxon>Actinomycetota</taxon>
        <taxon>Actinomycetes</taxon>
        <taxon>Pseudonocardiales</taxon>
        <taxon>Pseudonocardiaceae</taxon>
        <taxon>Prauserella</taxon>
    </lineage>
</organism>
<dbReference type="InterPro" id="IPR011610">
    <property type="entry name" value="SAM_mthyl_Trfase_ML2640-like"/>
</dbReference>
<evidence type="ECO:0000256" key="1">
    <source>
        <dbReference type="ARBA" id="ARBA00003907"/>
    </source>
</evidence>
<evidence type="ECO:0000313" key="8">
    <source>
        <dbReference type="Proteomes" id="UP001597478"/>
    </source>
</evidence>
<sequence>MRSKHDTWDINSGVGVTAVWVAAARAAETARPDARIHDPYAEQLVKAADLPTRILDALGEDGAHTEVLRHYLTVRTRFFDDFFLHATERGTPQAVLLGSGLDTRPYRLAMPARTWELDQPTVIGFKNSVLAAASAEARSDHTALGIDLRRDWPDALVRAGFSPRCPTAWLAEGLLPYLPADSQRHLLTAVDDLSGPGSAACVEVFTRPTADSLDDPRLDRLRKELGISLTVDDLFYDEPGIDCAAWFRAHGWTVSEANPAEVATDLDLTLPEEGGLFDRPAFVTATKD</sequence>
<keyword evidence="4 7" id="KW-0808">Transferase</keyword>
<evidence type="ECO:0000256" key="4">
    <source>
        <dbReference type="ARBA" id="ARBA00022679"/>
    </source>
</evidence>
<evidence type="ECO:0000256" key="5">
    <source>
        <dbReference type="ARBA" id="ARBA00022691"/>
    </source>
</evidence>
<evidence type="ECO:0000256" key="2">
    <source>
        <dbReference type="ARBA" id="ARBA00008138"/>
    </source>
</evidence>
<dbReference type="GO" id="GO:0032259">
    <property type="term" value="P:methylation"/>
    <property type="evidence" value="ECO:0007669"/>
    <property type="project" value="UniProtKB-KW"/>
</dbReference>
<dbReference type="InterPro" id="IPR007213">
    <property type="entry name" value="Ppm1/Ppm2/Tcmp"/>
</dbReference>
<comment type="function">
    <text evidence="1 6">Exhibits S-adenosyl-L-methionine-dependent methyltransferase activity.</text>
</comment>
<dbReference type="RefSeq" id="WP_377389545.1">
    <property type="nucleotide sequence ID" value="NZ_JBHSAN010000017.1"/>
</dbReference>
<keyword evidence="5 6" id="KW-0949">S-adenosyl-L-methionine</keyword>
<keyword evidence="3 6" id="KW-0489">Methyltransferase</keyword>
<gene>
    <name evidence="7" type="ORF">ACFS2C_04140</name>
</gene>
<name>A0ABW5W622_9PSEU</name>
<proteinExistence type="inferred from homology"/>
<evidence type="ECO:0000256" key="3">
    <source>
        <dbReference type="ARBA" id="ARBA00022603"/>
    </source>
</evidence>
<dbReference type="GO" id="GO:0008168">
    <property type="term" value="F:methyltransferase activity"/>
    <property type="evidence" value="ECO:0007669"/>
    <property type="project" value="UniProtKB-KW"/>
</dbReference>
<dbReference type="EMBL" id="JBHUOF010000004">
    <property type="protein sequence ID" value="MFD2798577.1"/>
    <property type="molecule type" value="Genomic_DNA"/>
</dbReference>
<accession>A0ABW5W622</accession>
<dbReference type="PANTHER" id="PTHR43619:SF2">
    <property type="entry name" value="S-ADENOSYL-L-METHIONINE-DEPENDENT METHYLTRANSFERASES SUPERFAMILY PROTEIN"/>
    <property type="match status" value="1"/>
</dbReference>
<reference evidence="8" key="1">
    <citation type="journal article" date="2019" name="Int. J. Syst. Evol. Microbiol.">
        <title>The Global Catalogue of Microorganisms (GCM) 10K type strain sequencing project: providing services to taxonomists for standard genome sequencing and annotation.</title>
        <authorList>
            <consortium name="The Broad Institute Genomics Platform"/>
            <consortium name="The Broad Institute Genome Sequencing Center for Infectious Disease"/>
            <person name="Wu L."/>
            <person name="Ma J."/>
        </authorList>
    </citation>
    <scope>NUCLEOTIDE SEQUENCE [LARGE SCALE GENOMIC DNA]</scope>
    <source>
        <strain evidence="8">IBRC-M 10906</strain>
    </source>
</reference>